<keyword evidence="3" id="KW-1185">Reference proteome</keyword>
<sequence length="507" mass="57672">MRLLHCHRGPEGNIAVGLEEHNEPDVPPYAILSHRWGSAGEEVTFRDFMNGTAEAKKDYAKVEGCCAQALKEDLSYVWTDTCCIDRSSSAELSEAINSMYRYYRSSGVCFAYLQDVSTAESDPEAANSEFRGSEWFKRGWTLQELIAPKNVIFFSKDWAEFGSRKSLAVTLEQITNIDRYILWDPVKMDGANISTRMSWAAKRNTTRIEDRAYSLMGIFSVNMPIIYGEGEGAFTRLQLEIIKTSTDHSIFAWDDPLRSSRHALTCGILARDPRLFLNGSSIETVNLGTISRENIDNKEHYELTNLGLRIWLPVQSGLNIGDHEVLRASLACRIRNPDPNASDEPFTIYLEPVTTASNSKQYRRIITEELRNTRSAWSERPRSAKIQELFIDATFSSQRWSLVPSLRRRRVSHRNVQPQWIIQVDHSIFEGFVVVDTDLGRGMPPVPNSKPFVLEYLATAPSFWIRFRNKSTEEVLVAFLYFGGTKIPDGFGDEKKLEGEDLSTRFS</sequence>
<dbReference type="PANTHER" id="PTHR10622">
    <property type="entry name" value="HET DOMAIN-CONTAINING PROTEIN"/>
    <property type="match status" value="1"/>
</dbReference>
<gene>
    <name evidence="2" type="ORF">GTA08_BOTSDO00404</name>
</gene>
<evidence type="ECO:0000259" key="1">
    <source>
        <dbReference type="Pfam" id="PF06985"/>
    </source>
</evidence>
<accession>A0A8H4J895</accession>
<dbReference type="OrthoDB" id="674604at2759"/>
<dbReference type="AlphaFoldDB" id="A0A8H4J895"/>
<dbReference type="InterPro" id="IPR010730">
    <property type="entry name" value="HET"/>
</dbReference>
<evidence type="ECO:0000313" key="2">
    <source>
        <dbReference type="EMBL" id="KAF4313744.1"/>
    </source>
</evidence>
<protein>
    <submittedName>
        <fullName evidence="2">HET domain-containing protein</fullName>
    </submittedName>
</protein>
<feature type="domain" description="Heterokaryon incompatibility" evidence="1">
    <location>
        <begin position="29"/>
        <end position="120"/>
    </location>
</feature>
<dbReference type="PANTHER" id="PTHR10622:SF10">
    <property type="entry name" value="HET DOMAIN-CONTAINING PROTEIN"/>
    <property type="match status" value="1"/>
</dbReference>
<reference evidence="2" key="1">
    <citation type="submission" date="2020-04" db="EMBL/GenBank/DDBJ databases">
        <title>Genome Assembly and Annotation of Botryosphaeria dothidea sdau 11-99, a Latent Pathogen of Apple Fruit Ring Rot in China.</title>
        <authorList>
            <person name="Yu C."/>
            <person name="Diao Y."/>
            <person name="Lu Q."/>
            <person name="Zhao J."/>
            <person name="Cui S."/>
            <person name="Peng C."/>
            <person name="He B."/>
            <person name="Liu H."/>
        </authorList>
    </citation>
    <scope>NUCLEOTIDE SEQUENCE [LARGE SCALE GENOMIC DNA]</scope>
    <source>
        <strain evidence="2">Sdau11-99</strain>
    </source>
</reference>
<proteinExistence type="predicted"/>
<organism evidence="2 3">
    <name type="scientific">Botryosphaeria dothidea</name>
    <dbReference type="NCBI Taxonomy" id="55169"/>
    <lineage>
        <taxon>Eukaryota</taxon>
        <taxon>Fungi</taxon>
        <taxon>Dikarya</taxon>
        <taxon>Ascomycota</taxon>
        <taxon>Pezizomycotina</taxon>
        <taxon>Dothideomycetes</taxon>
        <taxon>Dothideomycetes incertae sedis</taxon>
        <taxon>Botryosphaeriales</taxon>
        <taxon>Botryosphaeriaceae</taxon>
        <taxon>Botryosphaeria</taxon>
    </lineage>
</organism>
<name>A0A8H4J895_9PEZI</name>
<comment type="caution">
    <text evidence="2">The sequence shown here is derived from an EMBL/GenBank/DDBJ whole genome shotgun (WGS) entry which is preliminary data.</text>
</comment>
<dbReference type="EMBL" id="WWBZ02000001">
    <property type="protein sequence ID" value="KAF4313744.1"/>
    <property type="molecule type" value="Genomic_DNA"/>
</dbReference>
<dbReference type="Pfam" id="PF06985">
    <property type="entry name" value="HET"/>
    <property type="match status" value="1"/>
</dbReference>
<dbReference type="Proteomes" id="UP000572817">
    <property type="component" value="Unassembled WGS sequence"/>
</dbReference>
<evidence type="ECO:0000313" key="3">
    <source>
        <dbReference type="Proteomes" id="UP000572817"/>
    </source>
</evidence>